<dbReference type="RefSeq" id="WP_072789409.1">
    <property type="nucleotide sequence ID" value="NZ_FQWM01000001.1"/>
</dbReference>
<evidence type="ECO:0000313" key="2">
    <source>
        <dbReference type="Proteomes" id="UP000184211"/>
    </source>
</evidence>
<dbReference type="PRINTS" id="PR00413">
    <property type="entry name" value="HADHALOGNASE"/>
</dbReference>
<dbReference type="NCBIfam" id="TIGR01549">
    <property type="entry name" value="HAD-SF-IA-v1"/>
    <property type="match status" value="1"/>
</dbReference>
<dbReference type="EMBL" id="FQWM01000001">
    <property type="protein sequence ID" value="SHG25654.1"/>
    <property type="molecule type" value="Genomic_DNA"/>
</dbReference>
<gene>
    <name evidence="1" type="ORF">SAMN04488044_0273</name>
</gene>
<dbReference type="Gene3D" id="1.10.150.240">
    <property type="entry name" value="Putative phosphatase, domain 2"/>
    <property type="match status" value="1"/>
</dbReference>
<organism evidence="1 2">
    <name type="scientific">Cognatishimia maritima</name>
    <dbReference type="NCBI Taxonomy" id="870908"/>
    <lineage>
        <taxon>Bacteria</taxon>
        <taxon>Pseudomonadati</taxon>
        <taxon>Pseudomonadota</taxon>
        <taxon>Alphaproteobacteria</taxon>
        <taxon>Rhodobacterales</taxon>
        <taxon>Paracoccaceae</taxon>
        <taxon>Cognatishimia</taxon>
    </lineage>
</organism>
<dbReference type="InterPro" id="IPR041492">
    <property type="entry name" value="HAD_2"/>
</dbReference>
<dbReference type="NCBIfam" id="TIGR01509">
    <property type="entry name" value="HAD-SF-IA-v3"/>
    <property type="match status" value="1"/>
</dbReference>
<keyword evidence="2" id="KW-1185">Reference proteome</keyword>
<proteinExistence type="predicted"/>
<dbReference type="SFLD" id="SFLDG01129">
    <property type="entry name" value="C1.5:_HAD__Beta-PGM__Phosphata"/>
    <property type="match status" value="1"/>
</dbReference>
<dbReference type="InterPro" id="IPR023214">
    <property type="entry name" value="HAD_sf"/>
</dbReference>
<dbReference type="STRING" id="870908.SAMN04488044_0273"/>
<dbReference type="PANTHER" id="PTHR18901:SF38">
    <property type="entry name" value="PSEUDOURIDINE-5'-PHOSPHATASE"/>
    <property type="match status" value="1"/>
</dbReference>
<protein>
    <submittedName>
        <fullName evidence="1">Haloacid dehalogenase superfamily, subfamily IA, variant 3 with third motif having DD or ED/haloacid dehalogenase superfamily, subfamily IA, variant 1 with third motif having Dx(3-4)D or Dx(3-4)E</fullName>
    </submittedName>
</protein>
<dbReference type="OrthoDB" id="9782449at2"/>
<name>A0A1M5IBB2_9RHOB</name>
<evidence type="ECO:0000313" key="1">
    <source>
        <dbReference type="EMBL" id="SHG25654.1"/>
    </source>
</evidence>
<dbReference type="InterPro" id="IPR036412">
    <property type="entry name" value="HAD-like_sf"/>
</dbReference>
<dbReference type="Pfam" id="PF13419">
    <property type="entry name" value="HAD_2"/>
    <property type="match status" value="1"/>
</dbReference>
<reference evidence="2" key="1">
    <citation type="submission" date="2016-11" db="EMBL/GenBank/DDBJ databases">
        <authorList>
            <person name="Varghese N."/>
            <person name="Submissions S."/>
        </authorList>
    </citation>
    <scope>NUCLEOTIDE SEQUENCE [LARGE SCALE GENOMIC DNA]</scope>
    <source>
        <strain evidence="2">DSM 28223</strain>
    </source>
</reference>
<dbReference type="InterPro" id="IPR023198">
    <property type="entry name" value="PGP-like_dom2"/>
</dbReference>
<sequence>MTSYAAYLFDMDGLLLDTERLFMVPLVTLAAREGIDASAAEAFYLDLIGTSVAETSRRLETFLPPHIDVSAFEANWRLEYDALVAKHVPLRPYAKEVLDALKSQGARMALVTSTHGASARSKLTKAGIIDYFELIKAGDEVSANKPDPAPYREAAKGLGVDPKDCVAFEDSDTGTTSAIRAGCLTYQIPDLRPIGKPLPNLGQKMAQTLWEAARDLGVINPALTS</sequence>
<dbReference type="PANTHER" id="PTHR18901">
    <property type="entry name" value="2-DEOXYGLUCOSE-6-PHOSPHATE PHOSPHATASE 2"/>
    <property type="match status" value="1"/>
</dbReference>
<dbReference type="InterPro" id="IPR006439">
    <property type="entry name" value="HAD-SF_hydro_IA"/>
</dbReference>
<dbReference type="CDD" id="cd07505">
    <property type="entry name" value="HAD_BPGM-like"/>
    <property type="match status" value="1"/>
</dbReference>
<dbReference type="AlphaFoldDB" id="A0A1M5IBB2"/>
<dbReference type="Gene3D" id="3.40.50.1000">
    <property type="entry name" value="HAD superfamily/HAD-like"/>
    <property type="match status" value="1"/>
</dbReference>
<accession>A0A1M5IBB2</accession>
<dbReference type="SUPFAM" id="SSF56784">
    <property type="entry name" value="HAD-like"/>
    <property type="match status" value="1"/>
</dbReference>
<dbReference type="SFLD" id="SFLDS00003">
    <property type="entry name" value="Haloacid_Dehalogenase"/>
    <property type="match status" value="1"/>
</dbReference>
<dbReference type="Proteomes" id="UP000184211">
    <property type="component" value="Unassembled WGS sequence"/>
</dbReference>